<evidence type="ECO:0000256" key="1">
    <source>
        <dbReference type="SAM" id="MobiDB-lite"/>
    </source>
</evidence>
<comment type="caution">
    <text evidence="2">The sequence shown here is derived from an EMBL/GenBank/DDBJ whole genome shotgun (WGS) entry which is preliminary data.</text>
</comment>
<reference evidence="2" key="1">
    <citation type="submission" date="2019-11" db="EMBL/GenBank/DDBJ databases">
        <authorList>
            <person name="Liu Y."/>
            <person name="Hou J."/>
            <person name="Li T.-Q."/>
            <person name="Guan C.-H."/>
            <person name="Wu X."/>
            <person name="Wu H.-Z."/>
            <person name="Ling F."/>
            <person name="Zhang R."/>
            <person name="Shi X.-G."/>
            <person name="Ren J.-P."/>
            <person name="Chen E.-F."/>
            <person name="Sun J.-M."/>
        </authorList>
    </citation>
    <scope>NUCLEOTIDE SEQUENCE</scope>
    <source>
        <strain evidence="2">Adult_tree_wgs_1</strain>
        <tissue evidence="2">Leaves</tissue>
    </source>
</reference>
<evidence type="ECO:0000313" key="2">
    <source>
        <dbReference type="EMBL" id="KAF7123840.1"/>
    </source>
</evidence>
<dbReference type="EMBL" id="WJXA01000012">
    <property type="protein sequence ID" value="KAF7123840.1"/>
    <property type="molecule type" value="Genomic_DNA"/>
</dbReference>
<organism evidence="2 3">
    <name type="scientific">Rhododendron simsii</name>
    <name type="common">Sims's rhododendron</name>
    <dbReference type="NCBI Taxonomy" id="118357"/>
    <lineage>
        <taxon>Eukaryota</taxon>
        <taxon>Viridiplantae</taxon>
        <taxon>Streptophyta</taxon>
        <taxon>Embryophyta</taxon>
        <taxon>Tracheophyta</taxon>
        <taxon>Spermatophyta</taxon>
        <taxon>Magnoliopsida</taxon>
        <taxon>eudicotyledons</taxon>
        <taxon>Gunneridae</taxon>
        <taxon>Pentapetalae</taxon>
        <taxon>asterids</taxon>
        <taxon>Ericales</taxon>
        <taxon>Ericaceae</taxon>
        <taxon>Ericoideae</taxon>
        <taxon>Rhodoreae</taxon>
        <taxon>Rhododendron</taxon>
    </lineage>
</organism>
<protein>
    <submittedName>
        <fullName evidence="2">Uncharacterized protein</fullName>
    </submittedName>
</protein>
<dbReference type="Proteomes" id="UP000626092">
    <property type="component" value="Unassembled WGS sequence"/>
</dbReference>
<proteinExistence type="predicted"/>
<feature type="compositionally biased region" description="Acidic residues" evidence="1">
    <location>
        <begin position="1"/>
        <end position="12"/>
    </location>
</feature>
<sequence length="90" mass="9914">MEETATSEDEDIGLSSHRLSSSKSLPLPWAKKMMALSSICNALSLSLDRISQVELSLFFVMIAVYAEIGTMRNRVVGDRGCVNCYDHCAL</sequence>
<accession>A0A834G6B4</accession>
<dbReference type="AlphaFoldDB" id="A0A834G6B4"/>
<gene>
    <name evidence="2" type="ORF">RHSIM_Rhsim12G0169000</name>
</gene>
<dbReference type="OrthoDB" id="10422993at2759"/>
<name>A0A834G6B4_RHOSS</name>
<feature type="region of interest" description="Disordered" evidence="1">
    <location>
        <begin position="1"/>
        <end position="22"/>
    </location>
</feature>
<keyword evidence="3" id="KW-1185">Reference proteome</keyword>
<evidence type="ECO:0000313" key="3">
    <source>
        <dbReference type="Proteomes" id="UP000626092"/>
    </source>
</evidence>